<dbReference type="Proteomes" id="UP000410492">
    <property type="component" value="Unassembled WGS sequence"/>
</dbReference>
<gene>
    <name evidence="2" type="ORF">CALMAC_LOCUS6706</name>
</gene>
<sequence length="365" mass="42094">IAFRLTPCVRNAIPQNPQNVTSSSLQLRIFRAHPSIPHQSYRLVHQNLHWRPGTYHQSVSSRCPAAALQNLLVTQSMPIDIDKAVKQSPSSRSAPVERLTERNSMDRMAVGSSRGSVERNEVRRESKRFPQNFILKNIKEASKVKRIEYDESEENLFTRSERRSSAYRAPLPPSTILLSDIRTEDSLNTNISGVDVKLSMLSSFTNEEMEDEKTEKDEEEVNECTSEEDTHSRKHRLSDNPDIPKHFVKKAMCPACMAKWRATPPTPKTPRLRKTDVPTLTNPVFKTNSINRISLLINKEEFKLQSYDRRFSSESSAKAQIKRESIVTENIENTYIKPMDLARIEQEIRERETEKKLQRFLNDQS</sequence>
<feature type="compositionally biased region" description="Acidic residues" evidence="1">
    <location>
        <begin position="207"/>
        <end position="227"/>
    </location>
</feature>
<feature type="region of interest" description="Disordered" evidence="1">
    <location>
        <begin position="205"/>
        <end position="243"/>
    </location>
</feature>
<evidence type="ECO:0000313" key="2">
    <source>
        <dbReference type="EMBL" id="VEN43617.1"/>
    </source>
</evidence>
<evidence type="ECO:0000256" key="1">
    <source>
        <dbReference type="SAM" id="MobiDB-lite"/>
    </source>
</evidence>
<dbReference type="OrthoDB" id="7683519at2759"/>
<evidence type="ECO:0000313" key="3">
    <source>
        <dbReference type="Proteomes" id="UP000410492"/>
    </source>
</evidence>
<dbReference type="AlphaFoldDB" id="A0A653C6U1"/>
<protein>
    <submittedName>
        <fullName evidence="2">Uncharacterized protein</fullName>
    </submittedName>
</protein>
<organism evidence="2 3">
    <name type="scientific">Callosobruchus maculatus</name>
    <name type="common">Southern cowpea weevil</name>
    <name type="synonym">Pulse bruchid</name>
    <dbReference type="NCBI Taxonomy" id="64391"/>
    <lineage>
        <taxon>Eukaryota</taxon>
        <taxon>Metazoa</taxon>
        <taxon>Ecdysozoa</taxon>
        <taxon>Arthropoda</taxon>
        <taxon>Hexapoda</taxon>
        <taxon>Insecta</taxon>
        <taxon>Pterygota</taxon>
        <taxon>Neoptera</taxon>
        <taxon>Endopterygota</taxon>
        <taxon>Coleoptera</taxon>
        <taxon>Polyphaga</taxon>
        <taxon>Cucujiformia</taxon>
        <taxon>Chrysomeloidea</taxon>
        <taxon>Chrysomelidae</taxon>
        <taxon>Bruchinae</taxon>
        <taxon>Bruchini</taxon>
        <taxon>Callosobruchus</taxon>
    </lineage>
</organism>
<accession>A0A653C6U1</accession>
<keyword evidence="3" id="KW-1185">Reference proteome</keyword>
<feature type="non-terminal residue" evidence="2">
    <location>
        <position position="1"/>
    </location>
</feature>
<reference evidence="2 3" key="1">
    <citation type="submission" date="2019-01" db="EMBL/GenBank/DDBJ databases">
        <authorList>
            <person name="Sayadi A."/>
        </authorList>
    </citation>
    <scope>NUCLEOTIDE SEQUENCE [LARGE SCALE GENOMIC DNA]</scope>
</reference>
<dbReference type="EMBL" id="CAACVG010007092">
    <property type="protein sequence ID" value="VEN43617.1"/>
    <property type="molecule type" value="Genomic_DNA"/>
</dbReference>
<proteinExistence type="predicted"/>
<name>A0A653C6U1_CALMS</name>